<gene>
    <name evidence="1" type="ORF">GCM10011614_29310</name>
</gene>
<sequence length="408" mass="43180">MHFTTHPGMEAFHPLAADADVSPEELAVAQATCTLALGRLDGLLVGLTDAEKRLFCVGLLREVLLSALTQAGFADAEHQFNAWFAGLDRGPQETPLTACSAYAVVRALLGELSHHPWEPLADAAQTIALAARFGADRPMQAEDALADDAIGRALTLMEQAGADDEPPLPFAGLARLYALLRADPLFAPLERAVQIRSLGNRTVAIEQAAPRTPLWAVDASLGRLLTACGAWQLALPCPGAVTAETLQPQLWPGERALVSARTLHASATRLAELVAKARQRAALMREHLGHLRSSARAPQVWILLAGFAPLGLDQMTSACGISRRGTYAIGDALVTAGIARRASIKGKVLLVAEAPRRDRLSAPLDHALALPHPALAEFDAAMGEIDRLLAGSSGHPDAASRALGVYEK</sequence>
<evidence type="ECO:0000313" key="2">
    <source>
        <dbReference type="Proteomes" id="UP000648075"/>
    </source>
</evidence>
<accession>A0A918PK38</accession>
<dbReference type="EMBL" id="BMZA01000014">
    <property type="protein sequence ID" value="GGZ12337.1"/>
    <property type="molecule type" value="Genomic_DNA"/>
</dbReference>
<organism evidence="1 2">
    <name type="scientific">Novosphingobium colocasiae</name>
    <dbReference type="NCBI Taxonomy" id="1256513"/>
    <lineage>
        <taxon>Bacteria</taxon>
        <taxon>Pseudomonadati</taxon>
        <taxon>Pseudomonadota</taxon>
        <taxon>Alphaproteobacteria</taxon>
        <taxon>Sphingomonadales</taxon>
        <taxon>Sphingomonadaceae</taxon>
        <taxon>Novosphingobium</taxon>
    </lineage>
</organism>
<reference evidence="1" key="2">
    <citation type="submission" date="2020-09" db="EMBL/GenBank/DDBJ databases">
        <authorList>
            <person name="Sun Q."/>
            <person name="Kim S."/>
        </authorList>
    </citation>
    <scope>NUCLEOTIDE SEQUENCE</scope>
    <source>
        <strain evidence="1">KCTC 32255</strain>
    </source>
</reference>
<dbReference type="Proteomes" id="UP000648075">
    <property type="component" value="Unassembled WGS sequence"/>
</dbReference>
<protein>
    <submittedName>
        <fullName evidence="1">Uncharacterized protein</fullName>
    </submittedName>
</protein>
<evidence type="ECO:0000313" key="1">
    <source>
        <dbReference type="EMBL" id="GGZ12337.1"/>
    </source>
</evidence>
<name>A0A918PK38_9SPHN</name>
<reference evidence="1" key="1">
    <citation type="journal article" date="2014" name="Int. J. Syst. Evol. Microbiol.">
        <title>Complete genome sequence of Corynebacterium casei LMG S-19264T (=DSM 44701T), isolated from a smear-ripened cheese.</title>
        <authorList>
            <consortium name="US DOE Joint Genome Institute (JGI-PGF)"/>
            <person name="Walter F."/>
            <person name="Albersmeier A."/>
            <person name="Kalinowski J."/>
            <person name="Ruckert C."/>
        </authorList>
    </citation>
    <scope>NUCLEOTIDE SEQUENCE</scope>
    <source>
        <strain evidence="1">KCTC 32255</strain>
    </source>
</reference>
<proteinExistence type="predicted"/>
<dbReference type="AlphaFoldDB" id="A0A918PK38"/>
<comment type="caution">
    <text evidence="1">The sequence shown here is derived from an EMBL/GenBank/DDBJ whole genome shotgun (WGS) entry which is preliminary data.</text>
</comment>
<keyword evidence="2" id="KW-1185">Reference proteome</keyword>